<evidence type="ECO:0000313" key="4">
    <source>
        <dbReference type="Proteomes" id="UP000001203"/>
    </source>
</evidence>
<dbReference type="InterPro" id="IPR049996">
    <property type="entry name" value="Slr7037-like"/>
</dbReference>
<dbReference type="EMBL" id="CP000809">
    <property type="protein sequence ID" value="ACB54608.1"/>
    <property type="molecule type" value="Genomic_DNA"/>
</dbReference>
<dbReference type="GO" id="GO:0005524">
    <property type="term" value="F:ATP binding"/>
    <property type="evidence" value="ECO:0007669"/>
    <property type="project" value="InterPro"/>
</dbReference>
<feature type="domain" description="Replication origin-binding protein" evidence="2">
    <location>
        <begin position="379"/>
        <end position="559"/>
    </location>
</feature>
<dbReference type="GO" id="GO:0006260">
    <property type="term" value="P:DNA replication"/>
    <property type="evidence" value="ECO:0007669"/>
    <property type="project" value="InterPro"/>
</dbReference>
<evidence type="ECO:0000256" key="1">
    <source>
        <dbReference type="SAM" id="MobiDB-lite"/>
    </source>
</evidence>
<sequence length="1219" mass="140049">MILCHGYIDSDSPLSGWKWTKTSSNGVWGVHIVDDGKEFNREQWERDKLLRQQRELDKLNFLGKNALPIGQRDQSYKRLSKYLGLGDRHRKDLQKRGLSDLQIDEIPFFSLDQYSPIPSGIPDNLPGIGTDYYSGNVKFCVSDPGYFCPSFDIKGKINGGQVRYETKNNKYRWLKGVFSSHLPNGELPITLVRGYKGTKGQEDSKDATQTNHPPDPTKNELEDPSTDSKVSNPLYLVEGILKPVIASKNLKIDVCGASGGHFKGSPKQFKEIIARYQTLILCPDAGDILNPQVMQRWLSQIEFIKSLELGHTLKILWWGQTIKNSSDLDEIHRERFRKANEISVDHFLEIANLEQYREKTQKAWQTTKHFTPDVTIDQTFINLPCPQDNTILCLKSGLGTGKTTDLIKHLNGYENENGEWINGQWFGEGAVNLGYRNTLLLQFCEKSGFLHIHHDSRFIDITKPYSRTAACVNSLLRHYTLESFDDKILILDEVVSIIKHLLFSGTIRQRSETIAMFMEAIKRAKTVVCLDGNLSDMYCQFMATCDPSKRLIKVENTYQGNKPELILLEGTINNKGNLRKRDNAPWLNALLNTAELPVVAADSQILLESIDDLFIAQGRKGIRIDSKTINQKKVKAFLKDPVAWIKKHQPDYLLFSPSCESGLDVAITNYFSHFFGFFFGVIDADAITQIIARVRDANLTRYLWVMPYIKQDNPDNINSPLVENLQYHLNQRLVSDIHNVMSGLADAEKLISEIVTEFKDSQNTPQHQLAQRIQAMKNYEKSNLRECVYWLLAEFGYDISQRVAPLEDAQVKATGKKVSETNKLNKQSNSKDIANASDKYIGQPETLLNYDASWEERCALMKAWIVNTLPGIHEQEIWSGDFVYQIKYEYPNLINQLEDRYLLHNLDKCKERSQRIYHSQLVKGRLGNTLTPWKHNPRYLRLKVLETIGLKDFIHNHYDLEFTSDYEPLQAILKQCRYKKHWQDLGKKPGSNPMRYFKWLLNQIGYSLISRRIKTKEKRDSYVYRICSVPDAKCAYLIDPIMAAIATRYEQDKPRLNWDEGREHILQIETMLQETRVNNAPKIFNHDNAENPPPERIMDGLKPPNTLGEGLTVIAQELDTTNKPNSGNEDHVSAIVSASNSDKGDQLSDVPEKPTQPQASEDEGFHWKDIINDMNRHLKRIGWTIEKGRNYLNSRYGVRSRLQLTDDQLIEFWDFLKMA</sequence>
<dbReference type="KEGG" id="cyt:cce_5262"/>
<proteinExistence type="predicted"/>
<accession>B1X397</accession>
<feature type="compositionally biased region" description="Basic and acidic residues" evidence="1">
    <location>
        <begin position="1142"/>
        <end position="1152"/>
    </location>
</feature>
<evidence type="ECO:0000313" key="3">
    <source>
        <dbReference type="EMBL" id="ACB54608.1"/>
    </source>
</evidence>
<keyword evidence="4" id="KW-1185">Reference proteome</keyword>
<dbReference type="GO" id="GO:0003688">
    <property type="term" value="F:DNA replication origin binding"/>
    <property type="evidence" value="ECO:0007669"/>
    <property type="project" value="InterPro"/>
</dbReference>
<dbReference type="NCBIfam" id="NF042913">
    <property type="entry name" value="CyRepA1"/>
    <property type="match status" value="1"/>
</dbReference>
<keyword evidence="3" id="KW-0614">Plasmid</keyword>
<dbReference type="InterPro" id="IPR003450">
    <property type="entry name" value="Replication_origin-bd"/>
</dbReference>
<reference evidence="3 4" key="1">
    <citation type="journal article" date="2008" name="Proc. Natl. Acad. Sci. U.S.A.">
        <title>The genome of Cyanothece 51142, a unicellular diazotrophic cyanobacterium important in the marine nitrogen cycle.</title>
        <authorList>
            <person name="Welsh E.A."/>
            <person name="Liberton M."/>
            <person name="Stoeckel J."/>
            <person name="Loh T."/>
            <person name="Elvitigala T."/>
            <person name="Wang C."/>
            <person name="Wollam A."/>
            <person name="Fulton R.S."/>
            <person name="Clifton S.W."/>
            <person name="Jacobs J.M."/>
            <person name="Aurora R."/>
            <person name="Ghosh B.K."/>
            <person name="Sherman L.A."/>
            <person name="Smith R.D."/>
            <person name="Wilson R.K."/>
            <person name="Pakrasi H.B."/>
        </authorList>
    </citation>
    <scope>NUCLEOTIDE SEQUENCE [LARGE SCALE GENOMIC DNA]</scope>
    <source>
        <strain evidence="4">ATCC 51142 / BH68</strain>
        <plasmid evidence="4">B</plasmid>
    </source>
</reference>
<protein>
    <recommendedName>
        <fullName evidence="2">Replication origin-binding protein domain-containing protein</fullName>
    </recommendedName>
</protein>
<geneLocation type="plasmid" evidence="3 4">
    <name>B</name>
</geneLocation>
<organism evidence="3 4">
    <name type="scientific">Crocosphaera subtropica (strain ATCC 51142 / BH68)</name>
    <name type="common">Cyanothece sp. (strain ATCC 51142)</name>
    <dbReference type="NCBI Taxonomy" id="43989"/>
    <lineage>
        <taxon>Bacteria</taxon>
        <taxon>Bacillati</taxon>
        <taxon>Cyanobacteriota</taxon>
        <taxon>Cyanophyceae</taxon>
        <taxon>Oscillatoriophycideae</taxon>
        <taxon>Chroococcales</taxon>
        <taxon>Aphanothecaceae</taxon>
        <taxon>Crocosphaera</taxon>
        <taxon>Crocosphaera subtropica</taxon>
    </lineage>
</organism>
<feature type="region of interest" description="Disordered" evidence="1">
    <location>
        <begin position="198"/>
        <end position="230"/>
    </location>
</feature>
<name>B1X397_CROS5</name>
<gene>
    <name evidence="3" type="ordered locus">cce_5262</name>
</gene>
<evidence type="ECO:0000259" key="2">
    <source>
        <dbReference type="Pfam" id="PF02399"/>
    </source>
</evidence>
<dbReference type="Pfam" id="PF02399">
    <property type="entry name" value="Herpes_ori_bp"/>
    <property type="match status" value="1"/>
</dbReference>
<dbReference type="Proteomes" id="UP000001203">
    <property type="component" value="Plasmid B"/>
</dbReference>
<dbReference type="HOGENOM" id="CLU_268820_0_0_3"/>
<feature type="region of interest" description="Disordered" evidence="1">
    <location>
        <begin position="1139"/>
        <end position="1163"/>
    </location>
</feature>
<dbReference type="AlphaFoldDB" id="B1X397"/>